<dbReference type="InterPro" id="IPR020846">
    <property type="entry name" value="MFS_dom"/>
</dbReference>
<feature type="transmembrane region" description="Helical" evidence="7">
    <location>
        <begin position="321"/>
        <end position="344"/>
    </location>
</feature>
<feature type="transmembrane region" description="Helical" evidence="7">
    <location>
        <begin position="12"/>
        <end position="35"/>
    </location>
</feature>
<dbReference type="SUPFAM" id="SSF103473">
    <property type="entry name" value="MFS general substrate transporter"/>
    <property type="match status" value="1"/>
</dbReference>
<gene>
    <name evidence="9" type="ORF">ACFPIJ_39990</name>
</gene>
<dbReference type="PROSITE" id="PS50850">
    <property type="entry name" value="MFS"/>
    <property type="match status" value="1"/>
</dbReference>
<keyword evidence="3" id="KW-1003">Cell membrane</keyword>
<evidence type="ECO:0000256" key="4">
    <source>
        <dbReference type="ARBA" id="ARBA00022692"/>
    </source>
</evidence>
<dbReference type="Proteomes" id="UP001595912">
    <property type="component" value="Unassembled WGS sequence"/>
</dbReference>
<reference evidence="10" key="1">
    <citation type="journal article" date="2019" name="Int. J. Syst. Evol. Microbiol.">
        <title>The Global Catalogue of Microorganisms (GCM) 10K type strain sequencing project: providing services to taxonomists for standard genome sequencing and annotation.</title>
        <authorList>
            <consortium name="The Broad Institute Genomics Platform"/>
            <consortium name="The Broad Institute Genome Sequencing Center for Infectious Disease"/>
            <person name="Wu L."/>
            <person name="Ma J."/>
        </authorList>
    </citation>
    <scope>NUCLEOTIDE SEQUENCE [LARGE SCALE GENOMIC DNA]</scope>
    <source>
        <strain evidence="10">CGMCC 4.7152</strain>
    </source>
</reference>
<keyword evidence="4 7" id="KW-0812">Transmembrane</keyword>
<keyword evidence="2" id="KW-0813">Transport</keyword>
<keyword evidence="5 7" id="KW-1133">Transmembrane helix</keyword>
<dbReference type="PRINTS" id="PR01036">
    <property type="entry name" value="TCRTETB"/>
</dbReference>
<organism evidence="9 10">
    <name type="scientific">Dactylosporangium cerinum</name>
    <dbReference type="NCBI Taxonomy" id="1434730"/>
    <lineage>
        <taxon>Bacteria</taxon>
        <taxon>Bacillati</taxon>
        <taxon>Actinomycetota</taxon>
        <taxon>Actinomycetes</taxon>
        <taxon>Micromonosporales</taxon>
        <taxon>Micromonosporaceae</taxon>
        <taxon>Dactylosporangium</taxon>
    </lineage>
</organism>
<evidence type="ECO:0000256" key="3">
    <source>
        <dbReference type="ARBA" id="ARBA00022475"/>
    </source>
</evidence>
<feature type="transmembrane region" description="Helical" evidence="7">
    <location>
        <begin position="140"/>
        <end position="165"/>
    </location>
</feature>
<evidence type="ECO:0000256" key="7">
    <source>
        <dbReference type="SAM" id="Phobius"/>
    </source>
</evidence>
<evidence type="ECO:0000256" key="1">
    <source>
        <dbReference type="ARBA" id="ARBA00004651"/>
    </source>
</evidence>
<feature type="transmembrane region" description="Helical" evidence="7">
    <location>
        <begin position="427"/>
        <end position="446"/>
    </location>
</feature>
<evidence type="ECO:0000313" key="10">
    <source>
        <dbReference type="Proteomes" id="UP001595912"/>
    </source>
</evidence>
<dbReference type="RefSeq" id="WP_380123443.1">
    <property type="nucleotide sequence ID" value="NZ_JBHSIU010000054.1"/>
</dbReference>
<evidence type="ECO:0000256" key="5">
    <source>
        <dbReference type="ARBA" id="ARBA00022989"/>
    </source>
</evidence>
<evidence type="ECO:0000256" key="6">
    <source>
        <dbReference type="ARBA" id="ARBA00023136"/>
    </source>
</evidence>
<dbReference type="InterPro" id="IPR036259">
    <property type="entry name" value="MFS_trans_sf"/>
</dbReference>
<comment type="caution">
    <text evidence="9">The sequence shown here is derived from an EMBL/GenBank/DDBJ whole genome shotgun (WGS) entry which is preliminary data.</text>
</comment>
<feature type="transmembrane region" description="Helical" evidence="7">
    <location>
        <begin position="452"/>
        <end position="473"/>
    </location>
</feature>
<evidence type="ECO:0000256" key="2">
    <source>
        <dbReference type="ARBA" id="ARBA00022448"/>
    </source>
</evidence>
<dbReference type="PANTHER" id="PTHR42718">
    <property type="entry name" value="MAJOR FACILITATOR SUPERFAMILY MULTIDRUG TRANSPORTER MFSC"/>
    <property type="match status" value="1"/>
</dbReference>
<keyword evidence="6 7" id="KW-0472">Membrane</keyword>
<comment type="subcellular location">
    <subcellularLocation>
        <location evidence="1">Cell membrane</location>
        <topology evidence="1">Multi-pass membrane protein</topology>
    </subcellularLocation>
</comment>
<accession>A0ABV9W7Q2</accession>
<dbReference type="Gene3D" id="1.20.1250.20">
    <property type="entry name" value="MFS general substrate transporter like domains"/>
    <property type="match status" value="1"/>
</dbReference>
<evidence type="ECO:0000313" key="9">
    <source>
        <dbReference type="EMBL" id="MFC5003995.1"/>
    </source>
</evidence>
<feature type="transmembrane region" description="Helical" evidence="7">
    <location>
        <begin position="171"/>
        <end position="188"/>
    </location>
</feature>
<feature type="transmembrane region" description="Helical" evidence="7">
    <location>
        <begin position="79"/>
        <end position="102"/>
    </location>
</feature>
<protein>
    <submittedName>
        <fullName evidence="9">MFS transporter</fullName>
    </submittedName>
</protein>
<feature type="transmembrane region" description="Helical" evidence="7">
    <location>
        <begin position="250"/>
        <end position="268"/>
    </location>
</feature>
<feature type="transmembrane region" description="Helical" evidence="7">
    <location>
        <begin position="200"/>
        <end position="220"/>
    </location>
</feature>
<sequence length="494" mass="50835">MPTRQPPDVARAMILPLALAQFICSYAGTAMNVAIAPMAHDLGTTVFGVQTAITLFTLTMAALMIPGSKLTDVWGRKRCLVAGLVLYGAGALLAAVAPGLGVMILGNALLEGVGSALMIPPIYILVTVMSPDLATRAKYFGIVSGAGALGAATGPLIGGVITSLLSWRASFLLQVLVIAWIVVLVRRLPDPARTGPSPRFDVIGALLSAAGLLLVVLGVLQSTTYGWGAARTDFAVAGHVVIEQGGISPVWLSLALGALMLAAFALHLRRTERRGREPLLHLRLFGNRAANLGLGTQAVQWLVMQGTFFVTAVYLQDARGYDAVMTGIVLTPATAGILASSAAAERFARRRSQRTLIVAGFVMTVTGMALLLALVQGGPGVARTVPGLLLAGLGLGTMLTASVNLVQSAFPDRDQSDISGLSRAVSNLGSSLGTALAGSVIVSATHPGGRPYAASLVVLVTVAVIGLILAVLLPRTPLPQPRSAAAAATGSREE</sequence>
<dbReference type="PANTHER" id="PTHR42718:SF46">
    <property type="entry name" value="BLR6921 PROTEIN"/>
    <property type="match status" value="1"/>
</dbReference>
<dbReference type="InterPro" id="IPR011701">
    <property type="entry name" value="MFS"/>
</dbReference>
<evidence type="ECO:0000259" key="8">
    <source>
        <dbReference type="PROSITE" id="PS50850"/>
    </source>
</evidence>
<feature type="transmembrane region" description="Helical" evidence="7">
    <location>
        <begin position="387"/>
        <end position="406"/>
    </location>
</feature>
<feature type="transmembrane region" description="Helical" evidence="7">
    <location>
        <begin position="356"/>
        <end position="375"/>
    </location>
</feature>
<feature type="transmembrane region" description="Helical" evidence="7">
    <location>
        <begin position="47"/>
        <end position="67"/>
    </location>
</feature>
<feature type="domain" description="Major facilitator superfamily (MFS) profile" evidence="8">
    <location>
        <begin position="13"/>
        <end position="478"/>
    </location>
</feature>
<feature type="transmembrane region" description="Helical" evidence="7">
    <location>
        <begin position="289"/>
        <end position="315"/>
    </location>
</feature>
<dbReference type="Gene3D" id="1.20.1720.10">
    <property type="entry name" value="Multidrug resistance protein D"/>
    <property type="match status" value="1"/>
</dbReference>
<dbReference type="EMBL" id="JBHSIU010000054">
    <property type="protein sequence ID" value="MFC5003995.1"/>
    <property type="molecule type" value="Genomic_DNA"/>
</dbReference>
<dbReference type="Pfam" id="PF07690">
    <property type="entry name" value="MFS_1"/>
    <property type="match status" value="1"/>
</dbReference>
<name>A0ABV9W7Q2_9ACTN</name>
<keyword evidence="10" id="KW-1185">Reference proteome</keyword>
<feature type="transmembrane region" description="Helical" evidence="7">
    <location>
        <begin position="108"/>
        <end position="128"/>
    </location>
</feature>
<proteinExistence type="predicted"/>